<reference evidence="4 5" key="1">
    <citation type="journal article" date="2019" name="Sci. Rep.">
        <title>A multi-omics analysis of the grapevine pathogen Lasiodiplodia theobromae reveals that temperature affects the expression of virulence- and pathogenicity-related genes.</title>
        <authorList>
            <person name="Felix C."/>
            <person name="Meneses R."/>
            <person name="Goncalves M.F.M."/>
            <person name="Tilleman L."/>
            <person name="Duarte A.S."/>
            <person name="Jorrin-Novo J.V."/>
            <person name="Van de Peer Y."/>
            <person name="Deforce D."/>
            <person name="Van Nieuwerburgh F."/>
            <person name="Esteves A.C."/>
            <person name="Alves A."/>
        </authorList>
    </citation>
    <scope>NUCLEOTIDE SEQUENCE [LARGE SCALE GENOMIC DNA]</scope>
    <source>
        <strain evidence="4 5">LA-SOL3</strain>
    </source>
</reference>
<dbReference type="InterPro" id="IPR003703">
    <property type="entry name" value="Acyl_CoA_thio"/>
</dbReference>
<dbReference type="GO" id="GO:0005782">
    <property type="term" value="C:peroxisomal matrix"/>
    <property type="evidence" value="ECO:0007669"/>
    <property type="project" value="TreeGrafter"/>
</dbReference>
<sequence>MPEPLIPLDPDGKDFAELMAVKRLDGNTFRSIAKPCPNVPKPINGTMHHTTFGGHIYAQSAWAAAQTVGEGFIIHNTSGYFIGPGFSAFPFIYKILRIRDGKYFAARSVTVTQPSSPFPDSIVFTALISFKVPESLASKLLSYQNTSHPPPLTSFADILSATHPRDLPVKKYNDLASVILENSMQPCRSPSMSGIWWAQLPYTHRETLGTPAAEHWDPRPAARRSANPYTVSGNVSLGGANSTARSINLSICVHIFASDRESLFFASRHLGVHARVLTPAAAITSLSHTVVLHEVGDAVTFPDAVVAGTRRKEKERWFCQEVFTDRWADGRVLVHGKIYDVDTGVHVATTMQEGILKPDLEYDDEGVEKLRTALLTGAVPRRLRRIAKM</sequence>
<dbReference type="OrthoDB" id="68328at2759"/>
<name>A0A5N5D4M3_9PEZI</name>
<dbReference type="InterPro" id="IPR029069">
    <property type="entry name" value="HotDog_dom_sf"/>
</dbReference>
<dbReference type="PANTHER" id="PTHR11066">
    <property type="entry name" value="ACYL-COA THIOESTERASE"/>
    <property type="match status" value="1"/>
</dbReference>
<evidence type="ECO:0000313" key="4">
    <source>
        <dbReference type="EMBL" id="KAB2572372.1"/>
    </source>
</evidence>
<dbReference type="InterPro" id="IPR049449">
    <property type="entry name" value="TesB_ACOT8-like_N"/>
</dbReference>
<feature type="domain" description="Acyl-CoA thioesterase-like N-terminal HotDog" evidence="3">
    <location>
        <begin position="47"/>
        <end position="130"/>
    </location>
</feature>
<keyword evidence="2" id="KW-0378">Hydrolase</keyword>
<dbReference type="InterPro" id="IPR042171">
    <property type="entry name" value="Acyl-CoA_hotdog"/>
</dbReference>
<dbReference type="GO" id="GO:0047617">
    <property type="term" value="F:fatty acyl-CoA hydrolase activity"/>
    <property type="evidence" value="ECO:0007669"/>
    <property type="project" value="InterPro"/>
</dbReference>
<proteinExistence type="inferred from homology"/>
<dbReference type="Proteomes" id="UP000325902">
    <property type="component" value="Unassembled WGS sequence"/>
</dbReference>
<evidence type="ECO:0000313" key="5">
    <source>
        <dbReference type="Proteomes" id="UP000325902"/>
    </source>
</evidence>
<dbReference type="AlphaFoldDB" id="A0A5N5D4M3"/>
<dbReference type="Gene3D" id="2.40.160.210">
    <property type="entry name" value="Acyl-CoA thioesterase, double hotdog domain"/>
    <property type="match status" value="1"/>
</dbReference>
<gene>
    <name evidence="4" type="ORF">DBV05_g8936</name>
</gene>
<organism evidence="4 5">
    <name type="scientific">Lasiodiplodia theobromae</name>
    <dbReference type="NCBI Taxonomy" id="45133"/>
    <lineage>
        <taxon>Eukaryota</taxon>
        <taxon>Fungi</taxon>
        <taxon>Dikarya</taxon>
        <taxon>Ascomycota</taxon>
        <taxon>Pezizomycotina</taxon>
        <taxon>Dothideomycetes</taxon>
        <taxon>Dothideomycetes incertae sedis</taxon>
        <taxon>Botryosphaeriales</taxon>
        <taxon>Botryosphaeriaceae</taxon>
        <taxon>Lasiodiplodia</taxon>
    </lineage>
</organism>
<evidence type="ECO:0000259" key="3">
    <source>
        <dbReference type="Pfam" id="PF13622"/>
    </source>
</evidence>
<dbReference type="EMBL" id="VCHE01000079">
    <property type="protein sequence ID" value="KAB2572372.1"/>
    <property type="molecule type" value="Genomic_DNA"/>
</dbReference>
<evidence type="ECO:0000256" key="2">
    <source>
        <dbReference type="ARBA" id="ARBA00022801"/>
    </source>
</evidence>
<accession>A0A5N5D4M3</accession>
<dbReference type="PANTHER" id="PTHR11066:SF64">
    <property type="entry name" value="ACYL-COA THIOESTERASE (AFU_ORTHOLOGUE AFUA_1G12060)"/>
    <property type="match status" value="1"/>
</dbReference>
<comment type="similarity">
    <text evidence="1">Belongs to the C/M/P thioester hydrolase family.</text>
</comment>
<protein>
    <recommendedName>
        <fullName evidence="3">Acyl-CoA thioesterase-like N-terminal HotDog domain-containing protein</fullName>
    </recommendedName>
</protein>
<dbReference type="SUPFAM" id="SSF54637">
    <property type="entry name" value="Thioesterase/thiol ester dehydrase-isomerase"/>
    <property type="match status" value="2"/>
</dbReference>
<keyword evidence="5" id="KW-1185">Reference proteome</keyword>
<dbReference type="Pfam" id="PF13622">
    <property type="entry name" value="4HBT_3"/>
    <property type="match status" value="1"/>
</dbReference>
<dbReference type="CDD" id="cd03444">
    <property type="entry name" value="Thioesterase_II_repeat1"/>
    <property type="match status" value="1"/>
</dbReference>
<dbReference type="GO" id="GO:0009062">
    <property type="term" value="P:fatty acid catabolic process"/>
    <property type="evidence" value="ECO:0007669"/>
    <property type="project" value="TreeGrafter"/>
</dbReference>
<dbReference type="GO" id="GO:0006637">
    <property type="term" value="P:acyl-CoA metabolic process"/>
    <property type="evidence" value="ECO:0007669"/>
    <property type="project" value="InterPro"/>
</dbReference>
<dbReference type="CDD" id="cd03445">
    <property type="entry name" value="Thioesterase_II_repeat2"/>
    <property type="match status" value="1"/>
</dbReference>
<comment type="caution">
    <text evidence="4">The sequence shown here is derived from an EMBL/GenBank/DDBJ whole genome shotgun (WGS) entry which is preliminary data.</text>
</comment>
<evidence type="ECO:0000256" key="1">
    <source>
        <dbReference type="ARBA" id="ARBA00006538"/>
    </source>
</evidence>